<gene>
    <name evidence="3" type="ORF">FRX31_027815</name>
</gene>
<dbReference type="GO" id="GO:0016020">
    <property type="term" value="C:membrane"/>
    <property type="evidence" value="ECO:0007669"/>
    <property type="project" value="TreeGrafter"/>
</dbReference>
<comment type="caution">
    <text evidence="3">The sequence shown here is derived from an EMBL/GenBank/DDBJ whole genome shotgun (WGS) entry which is preliminary data.</text>
</comment>
<dbReference type="InterPro" id="IPR020850">
    <property type="entry name" value="GED_dom"/>
</dbReference>
<protein>
    <submittedName>
        <fullName evidence="3">Dynamin-related protein 4C</fullName>
    </submittedName>
</protein>
<reference evidence="3 4" key="1">
    <citation type="submission" date="2020-06" db="EMBL/GenBank/DDBJ databases">
        <title>Transcriptomic and genomic resources for Thalictrum thalictroides and T. hernandezii: Facilitating candidate gene discovery in an emerging model plant lineage.</title>
        <authorList>
            <person name="Arias T."/>
            <person name="Riano-Pachon D.M."/>
            <person name="Di Stilio V.S."/>
        </authorList>
    </citation>
    <scope>NUCLEOTIDE SEQUENCE [LARGE SCALE GENOMIC DNA]</scope>
    <source>
        <strain evidence="4">cv. WT478/WT964</strain>
        <tissue evidence="3">Leaves</tissue>
    </source>
</reference>
<sequence length="453" mass="51641">MSQKVDRTGERTLAVVTKPDKAPEGLLEKVTADDVNIGLGYVCVRNRIGDESYEEARMEEARLFDSHPLLSKINKSIVGVPVLAQKLVQIQATSIGRSLPDIVKNINGKLNQNVEDMKKLPQNLTTMSEAVIAFMRVLSSAKESLKKILVRGEFEEYVEAEMHCTARLADKLNDFSKELQHRSDNYSAKEKFLMEEISVLQETKAIGLPNFLPRAAFLTVLQRKVKEVSDIPIDFVQMVWSYIEEVVVKVVSFHADAYPQLQNSIRRATHNLILKVKDKSVERVKEIVEMEKLADYTCNPEYTSIWNDLMTQQNNFLTSIADATNEKKFTFAEYGEINVHHLRQYQLVVVEQAFDMKMRLTAYWKIVLKRLVDSLGLHLLYSIQNLINKEMEQEIIHELMGLDGGVIGRLLEEPPSVSSKREKLNKSISLLKKSKEVMARIMDRIAAHGDCSE</sequence>
<dbReference type="InterPro" id="IPR000375">
    <property type="entry name" value="Dynamin_stalk"/>
</dbReference>
<evidence type="ECO:0000259" key="1">
    <source>
        <dbReference type="PROSITE" id="PS51388"/>
    </source>
</evidence>
<evidence type="ECO:0000259" key="2">
    <source>
        <dbReference type="PROSITE" id="PS51718"/>
    </source>
</evidence>
<dbReference type="Gene3D" id="3.40.50.300">
    <property type="entry name" value="P-loop containing nucleotide triphosphate hydrolases"/>
    <property type="match status" value="1"/>
</dbReference>
<dbReference type="InterPro" id="IPR003130">
    <property type="entry name" value="GED"/>
</dbReference>
<dbReference type="InterPro" id="IPR030381">
    <property type="entry name" value="G_DYNAMIN_dom"/>
</dbReference>
<dbReference type="InterPro" id="IPR027417">
    <property type="entry name" value="P-loop_NTPase"/>
</dbReference>
<dbReference type="PROSITE" id="PS51388">
    <property type="entry name" value="GED"/>
    <property type="match status" value="1"/>
</dbReference>
<dbReference type="GO" id="GO:0003924">
    <property type="term" value="F:GTPase activity"/>
    <property type="evidence" value="ECO:0007669"/>
    <property type="project" value="InterPro"/>
</dbReference>
<dbReference type="GO" id="GO:0005737">
    <property type="term" value="C:cytoplasm"/>
    <property type="evidence" value="ECO:0007669"/>
    <property type="project" value="TreeGrafter"/>
</dbReference>
<dbReference type="PANTHER" id="PTHR11566:SF173">
    <property type="entry name" value="DYNAMIN-RELATED PROTEIN 4C"/>
    <property type="match status" value="1"/>
</dbReference>
<dbReference type="GO" id="GO:0005874">
    <property type="term" value="C:microtubule"/>
    <property type="evidence" value="ECO:0007669"/>
    <property type="project" value="TreeGrafter"/>
</dbReference>
<organism evidence="3 4">
    <name type="scientific">Thalictrum thalictroides</name>
    <name type="common">Rue-anemone</name>
    <name type="synonym">Anemone thalictroides</name>
    <dbReference type="NCBI Taxonomy" id="46969"/>
    <lineage>
        <taxon>Eukaryota</taxon>
        <taxon>Viridiplantae</taxon>
        <taxon>Streptophyta</taxon>
        <taxon>Embryophyta</taxon>
        <taxon>Tracheophyta</taxon>
        <taxon>Spermatophyta</taxon>
        <taxon>Magnoliopsida</taxon>
        <taxon>Ranunculales</taxon>
        <taxon>Ranunculaceae</taxon>
        <taxon>Thalictroideae</taxon>
        <taxon>Thalictrum</taxon>
    </lineage>
</organism>
<feature type="domain" description="GED" evidence="1">
    <location>
        <begin position="353"/>
        <end position="446"/>
    </location>
</feature>
<dbReference type="OrthoDB" id="5061070at2759"/>
<dbReference type="SUPFAM" id="SSF52540">
    <property type="entry name" value="P-loop containing nucleoside triphosphate hydrolases"/>
    <property type="match status" value="1"/>
</dbReference>
<dbReference type="GO" id="GO:0005525">
    <property type="term" value="F:GTP binding"/>
    <property type="evidence" value="ECO:0007669"/>
    <property type="project" value="InterPro"/>
</dbReference>
<evidence type="ECO:0000313" key="3">
    <source>
        <dbReference type="EMBL" id="KAF5182598.1"/>
    </source>
</evidence>
<dbReference type="SMART" id="SM00302">
    <property type="entry name" value="GED"/>
    <property type="match status" value="1"/>
</dbReference>
<name>A0A7J6VDB4_THATH</name>
<dbReference type="EMBL" id="JABWDY010034548">
    <property type="protein sequence ID" value="KAF5182598.1"/>
    <property type="molecule type" value="Genomic_DNA"/>
</dbReference>
<dbReference type="InterPro" id="IPR022812">
    <property type="entry name" value="Dynamin"/>
</dbReference>
<feature type="domain" description="Dynamin-type G" evidence="2">
    <location>
        <begin position="1"/>
        <end position="100"/>
    </location>
</feature>
<dbReference type="Pfam" id="PF01031">
    <property type="entry name" value="Dynamin_M"/>
    <property type="match status" value="1"/>
</dbReference>
<proteinExistence type="predicted"/>
<accession>A0A7J6VDB4</accession>
<keyword evidence="4" id="KW-1185">Reference proteome</keyword>
<dbReference type="PANTHER" id="PTHR11566">
    <property type="entry name" value="DYNAMIN"/>
    <property type="match status" value="1"/>
</dbReference>
<dbReference type="Proteomes" id="UP000554482">
    <property type="component" value="Unassembled WGS sequence"/>
</dbReference>
<dbReference type="PROSITE" id="PS51718">
    <property type="entry name" value="G_DYNAMIN_2"/>
    <property type="match status" value="1"/>
</dbReference>
<dbReference type="Pfam" id="PF02212">
    <property type="entry name" value="GED"/>
    <property type="match status" value="1"/>
</dbReference>
<dbReference type="AlphaFoldDB" id="A0A7J6VDB4"/>
<dbReference type="Gene3D" id="1.20.120.1240">
    <property type="entry name" value="Dynamin, middle domain"/>
    <property type="match status" value="1"/>
</dbReference>
<dbReference type="GO" id="GO:0008017">
    <property type="term" value="F:microtubule binding"/>
    <property type="evidence" value="ECO:0007669"/>
    <property type="project" value="TreeGrafter"/>
</dbReference>
<evidence type="ECO:0000313" key="4">
    <source>
        <dbReference type="Proteomes" id="UP000554482"/>
    </source>
</evidence>